<name>A0A5C3KN17_COPMA</name>
<keyword evidence="4" id="KW-1185">Reference proteome</keyword>
<reference evidence="3 4" key="1">
    <citation type="journal article" date="2019" name="Nat. Ecol. Evol.">
        <title>Megaphylogeny resolves global patterns of mushroom evolution.</title>
        <authorList>
            <person name="Varga T."/>
            <person name="Krizsan K."/>
            <person name="Foldi C."/>
            <person name="Dima B."/>
            <person name="Sanchez-Garcia M."/>
            <person name="Sanchez-Ramirez S."/>
            <person name="Szollosi G.J."/>
            <person name="Szarkandi J.G."/>
            <person name="Papp V."/>
            <person name="Albert L."/>
            <person name="Andreopoulos W."/>
            <person name="Angelini C."/>
            <person name="Antonin V."/>
            <person name="Barry K.W."/>
            <person name="Bougher N.L."/>
            <person name="Buchanan P."/>
            <person name="Buyck B."/>
            <person name="Bense V."/>
            <person name="Catcheside P."/>
            <person name="Chovatia M."/>
            <person name="Cooper J."/>
            <person name="Damon W."/>
            <person name="Desjardin D."/>
            <person name="Finy P."/>
            <person name="Geml J."/>
            <person name="Haridas S."/>
            <person name="Hughes K."/>
            <person name="Justo A."/>
            <person name="Karasinski D."/>
            <person name="Kautmanova I."/>
            <person name="Kiss B."/>
            <person name="Kocsube S."/>
            <person name="Kotiranta H."/>
            <person name="LaButti K.M."/>
            <person name="Lechner B.E."/>
            <person name="Liimatainen K."/>
            <person name="Lipzen A."/>
            <person name="Lukacs Z."/>
            <person name="Mihaltcheva S."/>
            <person name="Morgado L.N."/>
            <person name="Niskanen T."/>
            <person name="Noordeloos M.E."/>
            <person name="Ohm R.A."/>
            <person name="Ortiz-Santana B."/>
            <person name="Ovrebo C."/>
            <person name="Racz N."/>
            <person name="Riley R."/>
            <person name="Savchenko A."/>
            <person name="Shiryaev A."/>
            <person name="Soop K."/>
            <person name="Spirin V."/>
            <person name="Szebenyi C."/>
            <person name="Tomsovsky M."/>
            <person name="Tulloss R.E."/>
            <person name="Uehling J."/>
            <person name="Grigoriev I.V."/>
            <person name="Vagvolgyi C."/>
            <person name="Papp T."/>
            <person name="Martin F.M."/>
            <person name="Miettinen O."/>
            <person name="Hibbett D.S."/>
            <person name="Nagy L.G."/>
        </authorList>
    </citation>
    <scope>NUCLEOTIDE SEQUENCE [LARGE SCALE GENOMIC DNA]</scope>
    <source>
        <strain evidence="3 4">CBS 121175</strain>
    </source>
</reference>
<protein>
    <recommendedName>
        <fullName evidence="5">Transmembrane protein</fullName>
    </recommendedName>
</protein>
<dbReference type="Proteomes" id="UP000307440">
    <property type="component" value="Unassembled WGS sequence"/>
</dbReference>
<dbReference type="EMBL" id="ML210263">
    <property type="protein sequence ID" value="TFK21616.1"/>
    <property type="molecule type" value="Genomic_DNA"/>
</dbReference>
<gene>
    <name evidence="3" type="ORF">FA15DRAFT_758613</name>
</gene>
<dbReference type="AlphaFoldDB" id="A0A5C3KN17"/>
<proteinExistence type="predicted"/>
<evidence type="ECO:0008006" key="5">
    <source>
        <dbReference type="Google" id="ProtNLM"/>
    </source>
</evidence>
<feature type="region of interest" description="Disordered" evidence="1">
    <location>
        <begin position="352"/>
        <end position="390"/>
    </location>
</feature>
<dbReference type="STRING" id="230819.A0A5C3KN17"/>
<evidence type="ECO:0000313" key="3">
    <source>
        <dbReference type="EMBL" id="TFK21616.1"/>
    </source>
</evidence>
<keyword evidence="2" id="KW-0472">Membrane</keyword>
<keyword evidence="2" id="KW-0812">Transmembrane</keyword>
<keyword evidence="2" id="KW-1133">Transmembrane helix</keyword>
<feature type="transmembrane region" description="Helical" evidence="2">
    <location>
        <begin position="312"/>
        <end position="335"/>
    </location>
</feature>
<dbReference type="OrthoDB" id="3052647at2759"/>
<feature type="compositionally biased region" description="Polar residues" evidence="1">
    <location>
        <begin position="363"/>
        <end position="376"/>
    </location>
</feature>
<evidence type="ECO:0000313" key="4">
    <source>
        <dbReference type="Proteomes" id="UP000307440"/>
    </source>
</evidence>
<dbReference type="Gene3D" id="2.60.120.260">
    <property type="entry name" value="Galactose-binding domain-like"/>
    <property type="match status" value="2"/>
</dbReference>
<evidence type="ECO:0000256" key="1">
    <source>
        <dbReference type="SAM" id="MobiDB-lite"/>
    </source>
</evidence>
<evidence type="ECO:0000256" key="2">
    <source>
        <dbReference type="SAM" id="Phobius"/>
    </source>
</evidence>
<sequence length="390" mass="42556">MSKARPRIVFYDDTDSGITYTGDWFERSGDSFSSDPGWIHGGSQHGATSKNASLTFPFIGTSIALMGRLEVSVEGNETRFANWTCRVDGELLREIGMETFANTTAPRNREKLCRTSDLSEGPHTFTLDVQASEEHPFWVDVFPVRPLGESTSDVPCVRVLAVDEDVQYVSGRWDQAASDERSCRYSTDMGASVLFNFNGTRVVWVSKGLRYQPRGPSRGLYSIDDGPPIPFEVPGLASGGPEPSTRALFETPVLPKGLHQINVTYLGPSAPLVLDYLAVDGAGIYPLGPVTFTLDAPSRDGEPSNPSGLTRILIGTICGGFAFFTLFTLGLAIYLRNRKTSKLGVVPFIPTDDEMRPPPAYSASKSGPPSNPQQQRFEIEDLPSYAVHST</sequence>
<accession>A0A5C3KN17</accession>
<organism evidence="3 4">
    <name type="scientific">Coprinopsis marcescibilis</name>
    <name type="common">Agaric fungus</name>
    <name type="synonym">Psathyrella marcescibilis</name>
    <dbReference type="NCBI Taxonomy" id="230819"/>
    <lineage>
        <taxon>Eukaryota</taxon>
        <taxon>Fungi</taxon>
        <taxon>Dikarya</taxon>
        <taxon>Basidiomycota</taxon>
        <taxon>Agaricomycotina</taxon>
        <taxon>Agaricomycetes</taxon>
        <taxon>Agaricomycetidae</taxon>
        <taxon>Agaricales</taxon>
        <taxon>Agaricineae</taxon>
        <taxon>Psathyrellaceae</taxon>
        <taxon>Coprinopsis</taxon>
    </lineage>
</organism>